<organism evidence="1 2">
    <name type="scientific">Diabrotica balteata</name>
    <name type="common">Banded cucumber beetle</name>
    <dbReference type="NCBI Taxonomy" id="107213"/>
    <lineage>
        <taxon>Eukaryota</taxon>
        <taxon>Metazoa</taxon>
        <taxon>Ecdysozoa</taxon>
        <taxon>Arthropoda</taxon>
        <taxon>Hexapoda</taxon>
        <taxon>Insecta</taxon>
        <taxon>Pterygota</taxon>
        <taxon>Neoptera</taxon>
        <taxon>Endopterygota</taxon>
        <taxon>Coleoptera</taxon>
        <taxon>Polyphaga</taxon>
        <taxon>Cucujiformia</taxon>
        <taxon>Chrysomeloidea</taxon>
        <taxon>Chrysomelidae</taxon>
        <taxon>Galerucinae</taxon>
        <taxon>Diabroticina</taxon>
        <taxon>Diabroticites</taxon>
        <taxon>Diabrotica</taxon>
    </lineage>
</organism>
<dbReference type="Proteomes" id="UP001153709">
    <property type="component" value="Chromosome 7"/>
</dbReference>
<reference evidence="1" key="1">
    <citation type="submission" date="2022-01" db="EMBL/GenBank/DDBJ databases">
        <authorList>
            <person name="King R."/>
        </authorList>
    </citation>
    <scope>NUCLEOTIDE SEQUENCE</scope>
</reference>
<sequence>MEFHENITDSKNEHISTCIKNEGDCLKEYHEIEIKSEVKECYFETSNPQYFSDDIKIENNMLEDVTNEIKVEIKKELEDHGIGIGIKPEVASLLCDATAGEFYEAVADKKIISHIVEYTNLYATAATFGAN</sequence>
<keyword evidence="2" id="KW-1185">Reference proteome</keyword>
<proteinExistence type="predicted"/>
<gene>
    <name evidence="1" type="ORF">DIABBA_LOCUS10514</name>
</gene>
<evidence type="ECO:0000313" key="2">
    <source>
        <dbReference type="Proteomes" id="UP001153709"/>
    </source>
</evidence>
<protein>
    <submittedName>
        <fullName evidence="1">Uncharacterized protein</fullName>
    </submittedName>
</protein>
<dbReference type="AlphaFoldDB" id="A0A9N9XFM6"/>
<dbReference type="EMBL" id="OU898282">
    <property type="protein sequence ID" value="CAG9837545.1"/>
    <property type="molecule type" value="Genomic_DNA"/>
</dbReference>
<accession>A0A9N9XFM6</accession>
<evidence type="ECO:0000313" key="1">
    <source>
        <dbReference type="EMBL" id="CAG9837545.1"/>
    </source>
</evidence>
<name>A0A9N9XFM6_DIABA</name>